<gene>
    <name evidence="2" type="ORF">AAH991_12030</name>
</gene>
<feature type="region of interest" description="Disordered" evidence="1">
    <location>
        <begin position="1"/>
        <end position="23"/>
    </location>
</feature>
<evidence type="ECO:0000313" key="3">
    <source>
        <dbReference type="Proteomes" id="UP001447516"/>
    </source>
</evidence>
<comment type="caution">
    <text evidence="2">The sequence shown here is derived from an EMBL/GenBank/DDBJ whole genome shotgun (WGS) entry which is preliminary data.</text>
</comment>
<evidence type="ECO:0000313" key="2">
    <source>
        <dbReference type="EMBL" id="MEN3535836.1"/>
    </source>
</evidence>
<evidence type="ECO:0008006" key="4">
    <source>
        <dbReference type="Google" id="ProtNLM"/>
    </source>
</evidence>
<name>A0ABV0AMN3_9ACTN</name>
<evidence type="ECO:0000256" key="1">
    <source>
        <dbReference type="SAM" id="MobiDB-lite"/>
    </source>
</evidence>
<keyword evidence="3" id="KW-1185">Reference proteome</keyword>
<dbReference type="RefSeq" id="WP_346225854.1">
    <property type="nucleotide sequence ID" value="NZ_JBDJAW010000007.1"/>
</dbReference>
<dbReference type="Proteomes" id="UP001447516">
    <property type="component" value="Unassembled WGS sequence"/>
</dbReference>
<protein>
    <recommendedName>
        <fullName evidence="4">DUF2255 family protein</fullName>
    </recommendedName>
</protein>
<reference evidence="2 3" key="1">
    <citation type="submission" date="2024-05" db="EMBL/GenBank/DDBJ databases">
        <title>Microbispora sp.ZYX-F-249.</title>
        <authorList>
            <person name="Xie H."/>
        </authorList>
    </citation>
    <scope>NUCLEOTIDE SEQUENCE [LARGE SCALE GENOMIC DNA]</scope>
    <source>
        <strain evidence="2 3">ZYX-F-249</strain>
    </source>
</reference>
<proteinExistence type="predicted"/>
<dbReference type="EMBL" id="JBDJAW010000007">
    <property type="protein sequence ID" value="MEN3535836.1"/>
    <property type="molecule type" value="Genomic_DNA"/>
</dbReference>
<sequence>MNEDTSAKVAPAAVPAPAEGSPASPAAVLAGRLREELSHAGISATVGAGFGLALVTAAGRVNVWVEDGSQGWRFRWWTGQMSPEGRRVYTSCPASAVETAARRVGGRVRQVRREALTVARVGRAGSRARANASAARGDDS</sequence>
<accession>A0ABV0AMN3</accession>
<feature type="compositionally biased region" description="Low complexity" evidence="1">
    <location>
        <begin position="7"/>
        <end position="23"/>
    </location>
</feature>
<organism evidence="2 3">
    <name type="scientific">Microbispora maris</name>
    <dbReference type="NCBI Taxonomy" id="3144104"/>
    <lineage>
        <taxon>Bacteria</taxon>
        <taxon>Bacillati</taxon>
        <taxon>Actinomycetota</taxon>
        <taxon>Actinomycetes</taxon>
        <taxon>Streptosporangiales</taxon>
        <taxon>Streptosporangiaceae</taxon>
        <taxon>Microbispora</taxon>
    </lineage>
</organism>